<feature type="domain" description="CMP/dCMP-type deaminase" evidence="11">
    <location>
        <begin position="604"/>
        <end position="734"/>
    </location>
</feature>
<dbReference type="PANTHER" id="PTHR11086">
    <property type="entry name" value="DEOXYCYTIDYLATE DEAMINASE-RELATED"/>
    <property type="match status" value="1"/>
</dbReference>
<dbReference type="GO" id="GO:0008270">
    <property type="term" value="F:zinc ion binding"/>
    <property type="evidence" value="ECO:0007669"/>
    <property type="project" value="InterPro"/>
</dbReference>
<dbReference type="GO" id="GO:0005737">
    <property type="term" value="C:cytoplasm"/>
    <property type="evidence" value="ECO:0007669"/>
    <property type="project" value="TreeGrafter"/>
</dbReference>
<evidence type="ECO:0000256" key="4">
    <source>
        <dbReference type="ARBA" id="ARBA00022727"/>
    </source>
</evidence>
<dbReference type="InterPro" id="IPR015517">
    <property type="entry name" value="dCMP_deaminase-rel"/>
</dbReference>
<dbReference type="PROSITE" id="PS00903">
    <property type="entry name" value="CYT_DCMP_DEAMINASES_1"/>
    <property type="match status" value="1"/>
</dbReference>
<accession>A0AAW0E065</accession>
<dbReference type="Pfam" id="PF00383">
    <property type="entry name" value="dCMP_cyt_deam_1"/>
    <property type="match status" value="1"/>
</dbReference>
<keyword evidence="13" id="KW-1185">Reference proteome</keyword>
<proteinExistence type="inferred from homology"/>
<evidence type="ECO:0000256" key="6">
    <source>
        <dbReference type="ARBA" id="ARBA00022833"/>
    </source>
</evidence>
<keyword evidence="3" id="KW-0479">Metal-binding</keyword>
<sequence length="761" mass="85165">MSIDLWDLWKDVSSFDPELPTGLSHILGHLGPELSLVQSPNAPRTAWTRNQKVSGKLGLIAPLLDSLISLLPYKPQAQFAGTLALSKKSARLCVSADDDSQLDLALQNTTAIEKCWTLVQDSINDVDSGVPSSIELICKCTLVRSFITHHLGSGRQYSRFQKRSRECAACFAYLRTCNLPCVSGAIERSYLDISEKVFHLYEQAFASDVWTDQDLVQLCEYANAIKCLEEQNPTRNTRAFVSSASRWFQHGSILESVLPLPLNALPRRWDFDAVRYIDKLIRPALQAIELYRLSKRSTFRKMFKGRSLHIVGVRATDYGTRHPPSIGIDAIHRLVHEIPGHPKDQETLIGQINSAFPDTYPDANIAFKSHPECLIRYPEHRGMLIAIIGTRCSGKSTIKEYLVSSKGFVSISIAVSSTVNGSSVKSSSTQSTERLFNRDRSTDVAAKHLSFLSMDTTPLPSPTPYSVRPSSSSPENTSSLSFSSPEDAFEHITIHWRTNFVTTDLATRDLAETFLRRPFFMLLSVDAPLFSRFQRCDESCSLEAFVREDDAIRFGIPRLRKASPMTEMSDLVNISIMNDHATISELHQYLENLDLPNPAHLRPDWDTYFMTLASLASHRSNCMKRRVGAILVRDKRIVSTGYNGTPRHLKNCNEGGCPHCNGTSRAKDASLECLCLHAEENALLEAGRERVGEGSVLYCNTCPCLKCTVKIIQTGVRSVVYNLAYKMDDSSARLFEEAGVELRRFDPNVKRHLPALDGRLR</sequence>
<gene>
    <name evidence="12" type="primary">DCD1</name>
    <name evidence="12" type="ORF">VNI00_002040</name>
</gene>
<dbReference type="CDD" id="cd01286">
    <property type="entry name" value="deoxycytidylate_deaminase"/>
    <property type="match status" value="1"/>
</dbReference>
<dbReference type="PROSITE" id="PS51747">
    <property type="entry name" value="CYT_DCMP_DEAMINASES_2"/>
    <property type="match status" value="1"/>
</dbReference>
<dbReference type="GO" id="GO:0009165">
    <property type="term" value="P:nucleotide biosynthetic process"/>
    <property type="evidence" value="ECO:0007669"/>
    <property type="project" value="UniProtKB-KW"/>
</dbReference>
<evidence type="ECO:0000256" key="8">
    <source>
        <dbReference type="ARBA" id="ARBA00041763"/>
    </source>
</evidence>
<dbReference type="PANTHER" id="PTHR11086:SF18">
    <property type="entry name" value="DEOXYCYTIDYLATE DEAMINASE"/>
    <property type="match status" value="1"/>
</dbReference>
<dbReference type="InterPro" id="IPR035105">
    <property type="entry name" value="Deoxycytidylate_deaminase_dom"/>
</dbReference>
<evidence type="ECO:0000256" key="3">
    <source>
        <dbReference type="ARBA" id="ARBA00022723"/>
    </source>
</evidence>
<dbReference type="InterPro" id="IPR016193">
    <property type="entry name" value="Cytidine_deaminase-like"/>
</dbReference>
<dbReference type="InterPro" id="IPR016192">
    <property type="entry name" value="APOBEC/CMP_deaminase_Zn-bd"/>
</dbReference>
<dbReference type="SUPFAM" id="SSF53927">
    <property type="entry name" value="Cytidine deaminase-like"/>
    <property type="match status" value="1"/>
</dbReference>
<dbReference type="EMBL" id="JAYKXP010000005">
    <property type="protein sequence ID" value="KAK7058406.1"/>
    <property type="molecule type" value="Genomic_DNA"/>
</dbReference>
<evidence type="ECO:0000256" key="9">
    <source>
        <dbReference type="ARBA" id="ARBA00071582"/>
    </source>
</evidence>
<evidence type="ECO:0000256" key="5">
    <source>
        <dbReference type="ARBA" id="ARBA00022801"/>
    </source>
</evidence>
<comment type="caution">
    <text evidence="12">The sequence shown here is derived from an EMBL/GenBank/DDBJ whole genome shotgun (WGS) entry which is preliminary data.</text>
</comment>
<reference evidence="12 13" key="1">
    <citation type="submission" date="2024-01" db="EMBL/GenBank/DDBJ databases">
        <title>A draft genome for a cacao thread blight-causing isolate of Paramarasmius palmivorus.</title>
        <authorList>
            <person name="Baruah I.K."/>
            <person name="Bukari Y."/>
            <person name="Amoako-Attah I."/>
            <person name="Meinhardt L.W."/>
            <person name="Bailey B.A."/>
            <person name="Cohen S.P."/>
        </authorList>
    </citation>
    <scope>NUCLEOTIDE SEQUENCE [LARGE SCALE GENOMIC DNA]</scope>
    <source>
        <strain evidence="12 13">GH-12</strain>
    </source>
</reference>
<evidence type="ECO:0000259" key="11">
    <source>
        <dbReference type="PROSITE" id="PS51747"/>
    </source>
</evidence>
<feature type="region of interest" description="Disordered" evidence="10">
    <location>
        <begin position="455"/>
        <end position="482"/>
    </location>
</feature>
<evidence type="ECO:0000256" key="1">
    <source>
        <dbReference type="ARBA" id="ARBA00001947"/>
    </source>
</evidence>
<comment type="similarity">
    <text evidence="2">Belongs to the cytidine and deoxycytidylate deaminase family.</text>
</comment>
<dbReference type="EC" id="3.5.4.12" evidence="7"/>
<evidence type="ECO:0000256" key="2">
    <source>
        <dbReference type="ARBA" id="ARBA00006576"/>
    </source>
</evidence>
<protein>
    <recommendedName>
        <fullName evidence="9">Deoxycytidylate deaminase</fullName>
        <ecNumber evidence="7">3.5.4.12</ecNumber>
    </recommendedName>
    <alternativeName>
        <fullName evidence="8">dCMP deaminase</fullName>
    </alternativeName>
</protein>
<dbReference type="InterPro" id="IPR002125">
    <property type="entry name" value="CMP_dCMP_dom"/>
</dbReference>
<dbReference type="Proteomes" id="UP001383192">
    <property type="component" value="Unassembled WGS sequence"/>
</dbReference>
<dbReference type="Gene3D" id="3.40.140.10">
    <property type="entry name" value="Cytidine Deaminase, domain 2"/>
    <property type="match status" value="1"/>
</dbReference>
<evidence type="ECO:0000313" key="13">
    <source>
        <dbReference type="Proteomes" id="UP001383192"/>
    </source>
</evidence>
<dbReference type="AlphaFoldDB" id="A0AAW0E065"/>
<keyword evidence="4" id="KW-0545">Nucleotide biosynthesis</keyword>
<organism evidence="12 13">
    <name type="scientific">Paramarasmius palmivorus</name>
    <dbReference type="NCBI Taxonomy" id="297713"/>
    <lineage>
        <taxon>Eukaryota</taxon>
        <taxon>Fungi</taxon>
        <taxon>Dikarya</taxon>
        <taxon>Basidiomycota</taxon>
        <taxon>Agaricomycotina</taxon>
        <taxon>Agaricomycetes</taxon>
        <taxon>Agaricomycetidae</taxon>
        <taxon>Agaricales</taxon>
        <taxon>Marasmiineae</taxon>
        <taxon>Marasmiaceae</taxon>
        <taxon>Paramarasmius</taxon>
    </lineage>
</organism>
<feature type="compositionally biased region" description="Low complexity" evidence="10">
    <location>
        <begin position="464"/>
        <end position="482"/>
    </location>
</feature>
<evidence type="ECO:0000256" key="7">
    <source>
        <dbReference type="ARBA" id="ARBA00038938"/>
    </source>
</evidence>
<comment type="cofactor">
    <cofactor evidence="1">
        <name>Zn(2+)</name>
        <dbReference type="ChEBI" id="CHEBI:29105"/>
    </cofactor>
</comment>
<dbReference type="GO" id="GO:0004132">
    <property type="term" value="F:dCMP deaminase activity"/>
    <property type="evidence" value="ECO:0007669"/>
    <property type="project" value="UniProtKB-EC"/>
</dbReference>
<keyword evidence="5 12" id="KW-0378">Hydrolase</keyword>
<name>A0AAW0E065_9AGAR</name>
<keyword evidence="6" id="KW-0862">Zinc</keyword>
<evidence type="ECO:0000256" key="10">
    <source>
        <dbReference type="SAM" id="MobiDB-lite"/>
    </source>
</evidence>
<evidence type="ECO:0000313" key="12">
    <source>
        <dbReference type="EMBL" id="KAK7058406.1"/>
    </source>
</evidence>
<dbReference type="FunFam" id="3.40.140.10:FF:000035">
    <property type="entry name" value="dCMP deaminase"/>
    <property type="match status" value="1"/>
</dbReference>